<evidence type="ECO:0000256" key="1">
    <source>
        <dbReference type="ARBA" id="ARBA00004308"/>
    </source>
</evidence>
<dbReference type="Gene3D" id="1.10.8.680">
    <property type="entry name" value="Ypt/Rab-GAP domain of gyp1p, domain 2"/>
    <property type="match status" value="1"/>
</dbReference>
<dbReference type="InterPro" id="IPR035969">
    <property type="entry name" value="Rab-GAP_TBC_sf"/>
</dbReference>
<dbReference type="EMBL" id="OB661103">
    <property type="protein sequence ID" value="CAD7227323.1"/>
    <property type="molecule type" value="Genomic_DNA"/>
</dbReference>
<organism evidence="7">
    <name type="scientific">Cyprideis torosa</name>
    <dbReference type="NCBI Taxonomy" id="163714"/>
    <lineage>
        <taxon>Eukaryota</taxon>
        <taxon>Metazoa</taxon>
        <taxon>Ecdysozoa</taxon>
        <taxon>Arthropoda</taxon>
        <taxon>Crustacea</taxon>
        <taxon>Oligostraca</taxon>
        <taxon>Ostracoda</taxon>
        <taxon>Podocopa</taxon>
        <taxon>Podocopida</taxon>
        <taxon>Cytherocopina</taxon>
        <taxon>Cytheroidea</taxon>
        <taxon>Cytherideidae</taxon>
        <taxon>Cyprideis</taxon>
    </lineage>
</organism>
<sequence>MDAGDGRNFRSYYYEKFGLRSVEERRHLEHLLQEKTLDLLKIRTIAIRFPLPAMYRLLVWKVCLGVLPPYPASHEFVLRQRKQQFESLRRGARVMGAPLGEGLTPDSELLIMWLTEEQTLCFDLSSAMSTLDSQRQLSVFRCLLEMFAEAAVEDAVSVYWIGKALMAHLREGLCPALLGPLVEYFHQTLGEHPGTNAHSPGDVDGRLLLSPPPGGPPEVGQGAISLPQYRFYDNSLEAQGPWRTPWREFRIPSTLASHKGVWDKVIGGCFRFFVFVTLALLDRARTPLLRCKTAAETQQALQSAVDTLRRSEDSGEEVTLKAIDLWEKYCNTTPG</sequence>
<dbReference type="SUPFAM" id="SSF47923">
    <property type="entry name" value="Ypt/Rab-GAP domain of gyp1p"/>
    <property type="match status" value="1"/>
</dbReference>
<protein>
    <submittedName>
        <fullName evidence="7">Uncharacterized protein</fullName>
    </submittedName>
</protein>
<evidence type="ECO:0000256" key="4">
    <source>
        <dbReference type="ARBA" id="ARBA00022490"/>
    </source>
</evidence>
<reference evidence="7" key="1">
    <citation type="submission" date="2020-11" db="EMBL/GenBank/DDBJ databases">
        <authorList>
            <person name="Tran Van P."/>
        </authorList>
    </citation>
    <scope>NUCLEOTIDE SEQUENCE</scope>
</reference>
<evidence type="ECO:0000313" key="7">
    <source>
        <dbReference type="EMBL" id="CAD7227323.1"/>
    </source>
</evidence>
<dbReference type="InterPro" id="IPR043039">
    <property type="entry name" value="TBC1D7_dom2"/>
</dbReference>
<dbReference type="GO" id="GO:0012505">
    <property type="term" value="C:endomembrane system"/>
    <property type="evidence" value="ECO:0007669"/>
    <property type="project" value="UniProtKB-SubCell"/>
</dbReference>
<keyword evidence="3" id="KW-0343">GTPase activation</keyword>
<gene>
    <name evidence="7" type="ORF">CTOB1V02_LOCUS5231</name>
</gene>
<evidence type="ECO:0000256" key="3">
    <source>
        <dbReference type="ARBA" id="ARBA00022468"/>
    </source>
</evidence>
<evidence type="ECO:0000256" key="2">
    <source>
        <dbReference type="ARBA" id="ARBA00004541"/>
    </source>
</evidence>
<dbReference type="GO" id="GO:0032007">
    <property type="term" value="P:negative regulation of TOR signaling"/>
    <property type="evidence" value="ECO:0007669"/>
    <property type="project" value="TreeGrafter"/>
</dbReference>
<keyword evidence="6" id="KW-0968">Cytoplasmic vesicle</keyword>
<dbReference type="OrthoDB" id="18718at2759"/>
<keyword evidence="4" id="KW-0963">Cytoplasm</keyword>
<dbReference type="Gene3D" id="1.10.10.750">
    <property type="entry name" value="Ypt/Rab-GAP domain of gyp1p, domain 1"/>
    <property type="match status" value="1"/>
</dbReference>
<name>A0A7R8WDV8_9CRUS</name>
<dbReference type="PANTHER" id="PTHR13530">
    <property type="entry name" value="TBC1 DOMAIN FAMILY MEMBER 7"/>
    <property type="match status" value="1"/>
</dbReference>
<accession>A0A7R8WDV8</accession>
<evidence type="ECO:0000256" key="6">
    <source>
        <dbReference type="ARBA" id="ARBA00023329"/>
    </source>
</evidence>
<dbReference type="GO" id="GO:0031410">
    <property type="term" value="C:cytoplasmic vesicle"/>
    <property type="evidence" value="ECO:0007669"/>
    <property type="project" value="UniProtKB-SubCell"/>
</dbReference>
<dbReference type="AlphaFoldDB" id="A0A7R8WDV8"/>
<keyword evidence="5" id="KW-0472">Membrane</keyword>
<comment type="subcellular location">
    <subcellularLocation>
        <location evidence="2">Cytoplasmic vesicle</location>
    </subcellularLocation>
    <subcellularLocation>
        <location evidence="1">Endomembrane system</location>
    </subcellularLocation>
</comment>
<dbReference type="PANTHER" id="PTHR13530:SF3">
    <property type="entry name" value="TBC1 DOMAIN FAMILY MEMBER 7"/>
    <property type="match status" value="1"/>
</dbReference>
<proteinExistence type="predicted"/>
<evidence type="ECO:0000256" key="5">
    <source>
        <dbReference type="ARBA" id="ARBA00023136"/>
    </source>
</evidence>
<dbReference type="Gene3D" id="1.10.472.80">
    <property type="entry name" value="Ypt/Rab-GAP domain of gyp1p, domain 3"/>
    <property type="match status" value="1"/>
</dbReference>
<dbReference type="InterPro" id="IPR039842">
    <property type="entry name" value="TBC1D7"/>
</dbReference>
<dbReference type="GO" id="GO:0005096">
    <property type="term" value="F:GTPase activator activity"/>
    <property type="evidence" value="ECO:0007669"/>
    <property type="project" value="UniProtKB-KW"/>
</dbReference>